<dbReference type="InterPro" id="IPR012347">
    <property type="entry name" value="Ferritin-like"/>
</dbReference>
<dbReference type="Pfam" id="PF11553">
    <property type="entry name" value="DUF3231"/>
    <property type="match status" value="1"/>
</dbReference>
<proteinExistence type="predicted"/>
<accession>A0A850EXA1</accession>
<dbReference type="Gene3D" id="1.20.1260.10">
    <property type="match status" value="1"/>
</dbReference>
<reference evidence="1" key="1">
    <citation type="submission" date="2020-06" db="EMBL/GenBank/DDBJ databases">
        <title>Paenibacillus sp. nov., isolated from soil.</title>
        <authorList>
            <person name="Seo Y.L."/>
        </authorList>
    </citation>
    <scope>NUCLEOTIDE SEQUENCE [LARGE SCALE GENOMIC DNA]</scope>
    <source>
        <strain evidence="1">JW14</strain>
    </source>
</reference>
<dbReference type="RefSeq" id="WP_175374503.1">
    <property type="nucleotide sequence ID" value="NZ_JABWCS010000221.1"/>
</dbReference>
<organism evidence="1 2">
    <name type="scientific">Paenibacillus agri</name>
    <dbReference type="NCBI Taxonomy" id="2744309"/>
    <lineage>
        <taxon>Bacteria</taxon>
        <taxon>Bacillati</taxon>
        <taxon>Bacillota</taxon>
        <taxon>Bacilli</taxon>
        <taxon>Bacillales</taxon>
        <taxon>Paenibacillaceae</taxon>
        <taxon>Paenibacillus</taxon>
    </lineage>
</organism>
<dbReference type="InterPro" id="IPR021617">
    <property type="entry name" value="DUF3231"/>
</dbReference>
<evidence type="ECO:0000313" key="1">
    <source>
        <dbReference type="EMBL" id="NUU64154.1"/>
    </source>
</evidence>
<protein>
    <submittedName>
        <fullName evidence="1">DUF3231 family protein</fullName>
    </submittedName>
</protein>
<dbReference type="Proteomes" id="UP000564806">
    <property type="component" value="Unassembled WGS sequence"/>
</dbReference>
<comment type="caution">
    <text evidence="1">The sequence shown here is derived from an EMBL/GenBank/DDBJ whole genome shotgun (WGS) entry which is preliminary data.</text>
</comment>
<sequence length="172" mass="18638">MGILSGNPKDEPMHYGEIFGVWQFSAKAKMTLSALQAYHYHAGDQDLKKIIDDLMDQAQGEIKECDKLLKASGVFPTPTLPDRPSTKLADIPAGARFSDPEIAAALSAGVAMSLVECSQIMGMSIREDVGALFMKIHAAMASLGLALLRINKQKGWLIPPPLQLKRPEPVPV</sequence>
<gene>
    <name evidence="1" type="ORF">HPT30_27765</name>
</gene>
<keyword evidence="2" id="KW-1185">Reference proteome</keyword>
<dbReference type="EMBL" id="JABWCS010000221">
    <property type="protein sequence ID" value="NUU64154.1"/>
    <property type="molecule type" value="Genomic_DNA"/>
</dbReference>
<dbReference type="AlphaFoldDB" id="A0A850EXA1"/>
<name>A0A850EXA1_9BACL</name>
<evidence type="ECO:0000313" key="2">
    <source>
        <dbReference type="Proteomes" id="UP000564806"/>
    </source>
</evidence>